<evidence type="ECO:0000256" key="6">
    <source>
        <dbReference type="PROSITE-ProRule" id="PRU01240"/>
    </source>
</evidence>
<keyword evidence="5 6" id="KW-0720">Serine protease</keyword>
<evidence type="ECO:0000256" key="3">
    <source>
        <dbReference type="ARBA" id="ARBA00022729"/>
    </source>
</evidence>
<feature type="domain" description="Secretion system C-terminal sorting" evidence="9">
    <location>
        <begin position="444"/>
        <end position="518"/>
    </location>
</feature>
<evidence type="ECO:0000259" key="8">
    <source>
        <dbReference type="Pfam" id="PF00082"/>
    </source>
</evidence>
<protein>
    <submittedName>
        <fullName evidence="10">S8 family peptidase</fullName>
    </submittedName>
</protein>
<dbReference type="PANTHER" id="PTHR43806:SF11">
    <property type="entry name" value="CEREVISIN-RELATED"/>
    <property type="match status" value="1"/>
</dbReference>
<comment type="caution">
    <text evidence="10">The sequence shown here is derived from an EMBL/GenBank/DDBJ whole genome shotgun (WGS) entry which is preliminary data.</text>
</comment>
<dbReference type="RefSeq" id="WP_187657162.1">
    <property type="nucleotide sequence ID" value="NZ_JACSOD020000489.1"/>
</dbReference>
<dbReference type="InterPro" id="IPR000209">
    <property type="entry name" value="Peptidase_S8/S53_dom"/>
</dbReference>
<feature type="active site" description="Charge relay system" evidence="6">
    <location>
        <position position="200"/>
    </location>
</feature>
<evidence type="ECO:0000259" key="9">
    <source>
        <dbReference type="Pfam" id="PF18962"/>
    </source>
</evidence>
<dbReference type="Pfam" id="PF18962">
    <property type="entry name" value="Por_Secre_tail"/>
    <property type="match status" value="1"/>
</dbReference>
<dbReference type="PROSITE" id="PS00136">
    <property type="entry name" value="SUBTILASE_ASP"/>
    <property type="match status" value="1"/>
</dbReference>
<dbReference type="InterPro" id="IPR023828">
    <property type="entry name" value="Peptidase_S8_Ser-AS"/>
</dbReference>
<keyword evidence="4 6" id="KW-0378">Hydrolase</keyword>
<sequence length="521" mass="57778">MKFYFQLWLLLATTLVLSQNVDYSPKEIVISFKSTVTHEDKLELIKNDAQLAQLNHSLELDTLQWVGNKKEKRTLLLRFKNDINVMEAVTSYLNTGWFTYVEPNFTGYGHGMMQTTPNDALFSSRQWSHRNNGTFTLSPAIIDADIDTDLAWDITQGNPNLIVAILDSGVKLDHPEFTGRMVPGYDFAYNDNNPSDDHGHETNVAGIALAKGNNSIGYAGVNWNSKIMPCKILDASNFGYYTWWADAIYFAVDNGAKVINMSVGGNSPSTLLEDAINYAYNNNVSVTVSTGNQNGAIQYPARYANAFAIGSTNPNDTRTSPFFWSATSGSNYGEAIDFVAPGNFIYGLSHNSNTNYESYWGGTSQAAPHVAGVISLMLSVNPNLSVDQIRQILQQTSEDQVGNGTDTAGWDMFHGYGRINAYAALSHQLLSNTDYFQEAINLKLYPNPVENTNILTIKGLKHNNYSITLHSIDGKLIENYVVSPLNEAIEISTTTLSSGSYILKIVNKNTQKMYSKKWIKL</sequence>
<dbReference type="PROSITE" id="PS00138">
    <property type="entry name" value="SUBTILASE_SER"/>
    <property type="match status" value="1"/>
</dbReference>
<feature type="active site" description="Charge relay system" evidence="6">
    <location>
        <position position="364"/>
    </location>
</feature>
<feature type="active site" description="Charge relay system" evidence="6">
    <location>
        <position position="167"/>
    </location>
</feature>
<comment type="similarity">
    <text evidence="1 6 7">Belongs to the peptidase S8 family.</text>
</comment>
<accession>A0ABS2CXS8</accession>
<evidence type="ECO:0000313" key="10">
    <source>
        <dbReference type="EMBL" id="MBM6499726.1"/>
    </source>
</evidence>
<dbReference type="PROSITE" id="PS51892">
    <property type="entry name" value="SUBTILASE"/>
    <property type="match status" value="1"/>
</dbReference>
<dbReference type="EMBL" id="JACSOD020000489">
    <property type="protein sequence ID" value="MBM6499726.1"/>
    <property type="molecule type" value="Genomic_DNA"/>
</dbReference>
<evidence type="ECO:0000256" key="5">
    <source>
        <dbReference type="ARBA" id="ARBA00022825"/>
    </source>
</evidence>
<keyword evidence="3" id="KW-0732">Signal</keyword>
<evidence type="ECO:0000256" key="2">
    <source>
        <dbReference type="ARBA" id="ARBA00022670"/>
    </source>
</evidence>
<dbReference type="InterPro" id="IPR026444">
    <property type="entry name" value="Secre_tail"/>
</dbReference>
<dbReference type="InterPro" id="IPR015500">
    <property type="entry name" value="Peptidase_S8_subtilisin-rel"/>
</dbReference>
<dbReference type="NCBIfam" id="TIGR04183">
    <property type="entry name" value="Por_Secre_tail"/>
    <property type="match status" value="1"/>
</dbReference>
<evidence type="ECO:0000256" key="4">
    <source>
        <dbReference type="ARBA" id="ARBA00022801"/>
    </source>
</evidence>
<gene>
    <name evidence="10" type="ORF">H9X54_010515</name>
</gene>
<dbReference type="InterPro" id="IPR036852">
    <property type="entry name" value="Peptidase_S8/S53_dom_sf"/>
</dbReference>
<name>A0ABS2CXS8_9FLAO</name>
<reference evidence="10 11" key="1">
    <citation type="submission" date="2021-02" db="EMBL/GenBank/DDBJ databases">
        <authorList>
            <person name="Jung H.S."/>
            <person name="Chun B.H."/>
            <person name="Jeon C.O."/>
        </authorList>
    </citation>
    <scope>NUCLEOTIDE SEQUENCE [LARGE SCALE GENOMIC DNA]</scope>
    <source>
        <strain evidence="10 11">LMG 25203</strain>
    </source>
</reference>
<dbReference type="PANTHER" id="PTHR43806">
    <property type="entry name" value="PEPTIDASE S8"/>
    <property type="match status" value="1"/>
</dbReference>
<evidence type="ECO:0000256" key="7">
    <source>
        <dbReference type="RuleBase" id="RU003355"/>
    </source>
</evidence>
<evidence type="ECO:0000256" key="1">
    <source>
        <dbReference type="ARBA" id="ARBA00011073"/>
    </source>
</evidence>
<keyword evidence="11" id="KW-1185">Reference proteome</keyword>
<dbReference type="Pfam" id="PF00082">
    <property type="entry name" value="Peptidase_S8"/>
    <property type="match status" value="1"/>
</dbReference>
<dbReference type="InterPro" id="IPR050131">
    <property type="entry name" value="Peptidase_S8_subtilisin-like"/>
</dbReference>
<dbReference type="PRINTS" id="PR00723">
    <property type="entry name" value="SUBTILISIN"/>
</dbReference>
<proteinExistence type="inferred from homology"/>
<organism evidence="10 11">
    <name type="scientific">Flavobacterium macrobrachii</name>
    <dbReference type="NCBI Taxonomy" id="591204"/>
    <lineage>
        <taxon>Bacteria</taxon>
        <taxon>Pseudomonadati</taxon>
        <taxon>Bacteroidota</taxon>
        <taxon>Flavobacteriia</taxon>
        <taxon>Flavobacteriales</taxon>
        <taxon>Flavobacteriaceae</taxon>
        <taxon>Flavobacterium</taxon>
    </lineage>
</organism>
<dbReference type="SUPFAM" id="SSF52743">
    <property type="entry name" value="Subtilisin-like"/>
    <property type="match status" value="1"/>
</dbReference>
<dbReference type="Proteomes" id="UP000759529">
    <property type="component" value="Unassembled WGS sequence"/>
</dbReference>
<dbReference type="Gene3D" id="3.40.50.200">
    <property type="entry name" value="Peptidase S8/S53 domain"/>
    <property type="match status" value="1"/>
</dbReference>
<evidence type="ECO:0000313" key="11">
    <source>
        <dbReference type="Proteomes" id="UP000759529"/>
    </source>
</evidence>
<dbReference type="InterPro" id="IPR023827">
    <property type="entry name" value="Peptidase_S8_Asp-AS"/>
</dbReference>
<keyword evidence="2 6" id="KW-0645">Protease</keyword>
<feature type="domain" description="Peptidase S8/S53" evidence="8">
    <location>
        <begin position="160"/>
        <end position="410"/>
    </location>
</feature>